<gene>
    <name evidence="1" type="ORF">NNL38_20540</name>
</gene>
<dbReference type="RefSeq" id="WP_255390728.1">
    <property type="nucleotide sequence ID" value="NZ_CP101509.1"/>
</dbReference>
<sequence length="114" mass="13306">MLVEFKGNTYHPAKYIHAEFDLESNLFRHFDGAVHFYTHDEYLARRDSDFNHANKSAYLLKAKSQKVFKLDGKISKDIWLELTGHFLTGNPLIAEYFTGNYPQHVIDSLIRART</sequence>
<protein>
    <submittedName>
        <fullName evidence="1">Uncharacterized protein</fullName>
    </submittedName>
</protein>
<dbReference type="Proteomes" id="UP001057998">
    <property type="component" value="Chromosome 2"/>
</dbReference>
<keyword evidence="2" id="KW-1185">Reference proteome</keyword>
<dbReference type="EMBL" id="CP101509">
    <property type="protein sequence ID" value="UTV29412.1"/>
    <property type="molecule type" value="Genomic_DNA"/>
</dbReference>
<name>A0ABY5GLI1_9GAMM</name>
<evidence type="ECO:0000313" key="1">
    <source>
        <dbReference type="EMBL" id="UTV29412.1"/>
    </source>
</evidence>
<proteinExistence type="predicted"/>
<accession>A0ABY5GLI1</accession>
<reference evidence="1" key="1">
    <citation type="submission" date="2022-07" db="EMBL/GenBank/DDBJ databases">
        <title>Genome sequencing of Photobacterium atrarenae GJH2-4.</title>
        <authorList>
            <person name="Park S.-J."/>
        </authorList>
    </citation>
    <scope>NUCLEOTIDE SEQUENCE</scope>
    <source>
        <strain evidence="1">GJH2-4</strain>
    </source>
</reference>
<evidence type="ECO:0000313" key="2">
    <source>
        <dbReference type="Proteomes" id="UP001057998"/>
    </source>
</evidence>
<organism evidence="1 2">
    <name type="scientific">Photobacterium atrarenae</name>
    <dbReference type="NCBI Taxonomy" id="865757"/>
    <lineage>
        <taxon>Bacteria</taxon>
        <taxon>Pseudomonadati</taxon>
        <taxon>Pseudomonadota</taxon>
        <taxon>Gammaproteobacteria</taxon>
        <taxon>Vibrionales</taxon>
        <taxon>Vibrionaceae</taxon>
        <taxon>Photobacterium</taxon>
    </lineage>
</organism>